<dbReference type="InterPro" id="IPR039315">
    <property type="entry name" value="CheW"/>
</dbReference>
<organism evidence="2 3">
    <name type="scientific">Cellulomonas cellasea DSM 20118</name>
    <dbReference type="NCBI Taxonomy" id="1408250"/>
    <lineage>
        <taxon>Bacteria</taxon>
        <taxon>Bacillati</taxon>
        <taxon>Actinomycetota</taxon>
        <taxon>Actinomycetes</taxon>
        <taxon>Micrococcales</taxon>
        <taxon>Cellulomonadaceae</taxon>
        <taxon>Cellulomonas</taxon>
    </lineage>
</organism>
<dbReference type="InterPro" id="IPR002545">
    <property type="entry name" value="CheW-lke_dom"/>
</dbReference>
<dbReference type="InterPro" id="IPR036061">
    <property type="entry name" value="CheW-like_dom_sf"/>
</dbReference>
<dbReference type="EMBL" id="AXNT01000146">
    <property type="protein sequence ID" value="KGM00954.1"/>
    <property type="molecule type" value="Genomic_DNA"/>
</dbReference>
<evidence type="ECO:0000259" key="1">
    <source>
        <dbReference type="PROSITE" id="PS50851"/>
    </source>
</evidence>
<dbReference type="Gene3D" id="2.40.50.180">
    <property type="entry name" value="CheA-289, Domain 4"/>
    <property type="match status" value="1"/>
</dbReference>
<dbReference type="SMART" id="SM00260">
    <property type="entry name" value="CheW"/>
    <property type="match status" value="1"/>
</dbReference>
<evidence type="ECO:0000313" key="3">
    <source>
        <dbReference type="Proteomes" id="UP000029833"/>
    </source>
</evidence>
<sequence length="139" mass="14886">MTVQYVTFTLGGSLYGVDVTRVQEALRSHVRTRVPLAPVGTAGLVNLRGQVVLTIDLRPRLGLAPLADDAEPMMVVVQVAGEPISLLVDEIGDVVEVGPERFEQPPDTLDAELRELILGAYKLEGDLLLVLDVDAATAT</sequence>
<gene>
    <name evidence="2" type="ORF">Q760_04735</name>
</gene>
<dbReference type="STRING" id="1408250.Q760_04735"/>
<accession>A0A0A0B587</accession>
<reference evidence="2 3" key="1">
    <citation type="submission" date="2013-10" db="EMBL/GenBank/DDBJ databases">
        <authorList>
            <person name="Wang G."/>
            <person name="Zhuang W."/>
        </authorList>
    </citation>
    <scope>NUCLEOTIDE SEQUENCE [LARGE SCALE GENOMIC DNA]</scope>
    <source>
        <strain evidence="2 3">DSM 20118</strain>
    </source>
</reference>
<dbReference type="PANTHER" id="PTHR22617">
    <property type="entry name" value="CHEMOTAXIS SENSOR HISTIDINE KINASE-RELATED"/>
    <property type="match status" value="1"/>
</dbReference>
<dbReference type="PANTHER" id="PTHR22617:SF23">
    <property type="entry name" value="CHEMOTAXIS PROTEIN CHEW"/>
    <property type="match status" value="1"/>
</dbReference>
<feature type="domain" description="CheW-like" evidence="1">
    <location>
        <begin position="2"/>
        <end position="139"/>
    </location>
</feature>
<dbReference type="Proteomes" id="UP000029833">
    <property type="component" value="Unassembled WGS sequence"/>
</dbReference>
<proteinExistence type="predicted"/>
<comment type="caution">
    <text evidence="2">The sequence shown here is derived from an EMBL/GenBank/DDBJ whole genome shotgun (WGS) entry which is preliminary data.</text>
</comment>
<evidence type="ECO:0000313" key="2">
    <source>
        <dbReference type="EMBL" id="KGM00954.1"/>
    </source>
</evidence>
<name>A0A0A0B587_9CELL</name>
<keyword evidence="3" id="KW-1185">Reference proteome</keyword>
<dbReference type="SUPFAM" id="SSF50341">
    <property type="entry name" value="CheW-like"/>
    <property type="match status" value="1"/>
</dbReference>
<dbReference type="GO" id="GO:0005829">
    <property type="term" value="C:cytosol"/>
    <property type="evidence" value="ECO:0007669"/>
    <property type="project" value="TreeGrafter"/>
</dbReference>
<dbReference type="Pfam" id="PF01584">
    <property type="entry name" value="CheW"/>
    <property type="match status" value="1"/>
</dbReference>
<dbReference type="Gene3D" id="2.30.30.40">
    <property type="entry name" value="SH3 Domains"/>
    <property type="match status" value="1"/>
</dbReference>
<dbReference type="RefSeq" id="WP_034634088.1">
    <property type="nucleotide sequence ID" value="NZ_AXNT01000146.1"/>
</dbReference>
<dbReference type="AlphaFoldDB" id="A0A0A0B587"/>
<protein>
    <submittedName>
        <fullName evidence="2">Chemotaxis protein CheW</fullName>
    </submittedName>
</protein>
<dbReference type="GO" id="GO:0006935">
    <property type="term" value="P:chemotaxis"/>
    <property type="evidence" value="ECO:0007669"/>
    <property type="project" value="InterPro"/>
</dbReference>
<dbReference type="PROSITE" id="PS50851">
    <property type="entry name" value="CHEW"/>
    <property type="match status" value="1"/>
</dbReference>
<dbReference type="GO" id="GO:0007165">
    <property type="term" value="P:signal transduction"/>
    <property type="evidence" value="ECO:0007669"/>
    <property type="project" value="InterPro"/>
</dbReference>